<keyword evidence="1" id="KW-0812">Transmembrane</keyword>
<organism evidence="2 3">
    <name type="scientific">Candidatus Nitrosocosmicus oleophilus</name>
    <dbReference type="NCBI Taxonomy" id="1353260"/>
    <lineage>
        <taxon>Archaea</taxon>
        <taxon>Nitrososphaerota</taxon>
        <taxon>Nitrososphaeria</taxon>
        <taxon>Nitrososphaerales</taxon>
        <taxon>Nitrososphaeraceae</taxon>
        <taxon>Candidatus Nitrosocosmicus</taxon>
    </lineage>
</organism>
<feature type="transmembrane region" description="Helical" evidence="1">
    <location>
        <begin position="98"/>
        <end position="115"/>
    </location>
</feature>
<name>A0A654M013_9ARCH</name>
<accession>A0A654M013</accession>
<keyword evidence="1" id="KW-0472">Membrane</keyword>
<sequence>MFSLSLKSLILVIVAFGIISFLFYFAESYLGYYNIPNIISSGIVVYLIFFLIHRTGNTILHMDRVQLFLLLSFLSWFSAEAMYGFYSGVLNTDPYPSIADIFYLAGYVFFVLLLWSLNKTYKIELSIFISLLVTFSLIAFYVLYVSVFIFNVYSLSGSYLDFMLVFAYPIFDLLILISGVLYYFREKEISLNKGYLSWLLFSACGFFFFLADVIFGFDDLFGFTQDNHLFDLFFNIGYLMLGFAVLTRISYLNIHSRND</sequence>
<feature type="transmembrane region" description="Helical" evidence="1">
    <location>
        <begin position="127"/>
        <end position="150"/>
    </location>
</feature>
<dbReference type="Proteomes" id="UP000058925">
    <property type="component" value="Chromosome"/>
</dbReference>
<evidence type="ECO:0008006" key="4">
    <source>
        <dbReference type="Google" id="ProtNLM"/>
    </source>
</evidence>
<dbReference type="OrthoDB" id="12266at2157"/>
<feature type="transmembrane region" description="Helical" evidence="1">
    <location>
        <begin position="196"/>
        <end position="217"/>
    </location>
</feature>
<evidence type="ECO:0000256" key="1">
    <source>
        <dbReference type="SAM" id="Phobius"/>
    </source>
</evidence>
<gene>
    <name evidence="2" type="ORF">NMY3_02977</name>
</gene>
<dbReference type="RefSeq" id="WP_196816286.1">
    <property type="nucleotide sequence ID" value="NZ_CP012850.1"/>
</dbReference>
<dbReference type="EMBL" id="CP012850">
    <property type="protein sequence ID" value="ALI37164.1"/>
    <property type="molecule type" value="Genomic_DNA"/>
</dbReference>
<proteinExistence type="predicted"/>
<reference evidence="3" key="1">
    <citation type="submission" date="2015-10" db="EMBL/GenBank/DDBJ databases">
        <title>Niche specialization of a soil ammonia-oxidizing archaeon, Candidatus Nitrosocosmicus oleophilus.</title>
        <authorList>
            <person name="Jung M.-Y."/>
            <person name="Rhee S.-K."/>
        </authorList>
    </citation>
    <scope>NUCLEOTIDE SEQUENCE [LARGE SCALE GENOMIC DNA]</scope>
    <source>
        <strain evidence="3">MY3</strain>
    </source>
</reference>
<feature type="transmembrane region" description="Helical" evidence="1">
    <location>
        <begin position="65"/>
        <end position="86"/>
    </location>
</feature>
<dbReference type="KEGG" id="taa:NMY3_02977"/>
<feature type="transmembrane region" description="Helical" evidence="1">
    <location>
        <begin position="229"/>
        <end position="251"/>
    </location>
</feature>
<feature type="transmembrane region" description="Helical" evidence="1">
    <location>
        <begin position="9"/>
        <end position="26"/>
    </location>
</feature>
<dbReference type="GeneID" id="60422851"/>
<protein>
    <recommendedName>
        <fullName evidence="4">YhhN-like protein</fullName>
    </recommendedName>
</protein>
<feature type="transmembrane region" description="Helical" evidence="1">
    <location>
        <begin position="32"/>
        <end position="53"/>
    </location>
</feature>
<keyword evidence="1" id="KW-1133">Transmembrane helix</keyword>
<evidence type="ECO:0000313" key="2">
    <source>
        <dbReference type="EMBL" id="ALI37164.1"/>
    </source>
</evidence>
<keyword evidence="3" id="KW-1185">Reference proteome</keyword>
<dbReference type="AlphaFoldDB" id="A0A654M013"/>
<feature type="transmembrane region" description="Helical" evidence="1">
    <location>
        <begin position="162"/>
        <end position="184"/>
    </location>
</feature>
<evidence type="ECO:0000313" key="3">
    <source>
        <dbReference type="Proteomes" id="UP000058925"/>
    </source>
</evidence>